<dbReference type="GO" id="GO:0016787">
    <property type="term" value="F:hydrolase activity"/>
    <property type="evidence" value="ECO:0007669"/>
    <property type="project" value="UniProtKB-KW"/>
</dbReference>
<dbReference type="InterPro" id="IPR036005">
    <property type="entry name" value="Creatinase/aminopeptidase-like"/>
</dbReference>
<dbReference type="EMBL" id="LR216287">
    <property type="protein sequence ID" value="VFJ15040.1"/>
    <property type="molecule type" value="Genomic_DNA"/>
</dbReference>
<evidence type="ECO:0000259" key="5">
    <source>
        <dbReference type="Pfam" id="PF01321"/>
    </source>
</evidence>
<feature type="domain" description="Peptidase M24" evidence="4">
    <location>
        <begin position="144"/>
        <end position="351"/>
    </location>
</feature>
<dbReference type="Proteomes" id="UP000294299">
    <property type="component" value="Chromosome NFRAN"/>
</dbReference>
<reference evidence="6 7" key="1">
    <citation type="submission" date="2019-02" db="EMBL/GenBank/DDBJ databases">
        <authorList>
            <person name="Lehtovirta-Morley E L."/>
        </authorList>
    </citation>
    <scope>NUCLEOTIDE SEQUENCE [LARGE SCALE GENOMIC DNA]</scope>
    <source>
        <strain evidence="6">NFRAN1</strain>
    </source>
</reference>
<gene>
    <name evidence="6" type="ORF">NFRAN_2717</name>
</gene>
<dbReference type="InterPro" id="IPR000587">
    <property type="entry name" value="Creatinase_N"/>
</dbReference>
<evidence type="ECO:0000256" key="2">
    <source>
        <dbReference type="ARBA" id="ARBA00022801"/>
    </source>
</evidence>
<dbReference type="SUPFAM" id="SSF53092">
    <property type="entry name" value="Creatinase/prolidase N-terminal domain"/>
    <property type="match status" value="1"/>
</dbReference>
<keyword evidence="7" id="KW-1185">Reference proteome</keyword>
<dbReference type="OrthoDB" id="1346at2157"/>
<proteinExistence type="inferred from homology"/>
<feature type="domain" description="Creatinase N-terminal" evidence="5">
    <location>
        <begin position="21"/>
        <end position="137"/>
    </location>
</feature>
<dbReference type="InterPro" id="IPR001131">
    <property type="entry name" value="Peptidase_M24B_aminopep-P_CS"/>
</dbReference>
<dbReference type="PROSITE" id="PS00491">
    <property type="entry name" value="PROLINE_PEPTIDASE"/>
    <property type="match status" value="1"/>
</dbReference>
<dbReference type="InterPro" id="IPR000994">
    <property type="entry name" value="Pept_M24"/>
</dbReference>
<evidence type="ECO:0000259" key="4">
    <source>
        <dbReference type="Pfam" id="PF00557"/>
    </source>
</evidence>
<evidence type="ECO:0000256" key="1">
    <source>
        <dbReference type="ARBA" id="ARBA00022723"/>
    </source>
</evidence>
<dbReference type="InterPro" id="IPR029149">
    <property type="entry name" value="Creatin/AminoP/Spt16_N"/>
</dbReference>
<evidence type="ECO:0000313" key="7">
    <source>
        <dbReference type="Proteomes" id="UP000294299"/>
    </source>
</evidence>
<sequence length="381" mass="43849">MKKPDIRKQRLLISIEKKLGKIKQHQRLIMVIDKPEDIFYYTGFWGEGILIIDQDLNTKLIVPRLEYYRAQTTSRGCEVIPSERGKRLTDSISKMIKSKTMICYGGNDYMIATTLTRHIEKQNFHIAEDIVQKNRQIKDKQEIEKIKIASKIIDRLFTIAQSEIKINRSEEEIQSTLVYEALRMGARFPNYQFTSNPLIVASGPNGSFPHAETSSRKIKNGELVVLDITLSYDHYVSDATRTFGVGNVPKKIRDVYCIVKDAQESAINRIKTTNNFAEIDSECRRIIKKAGFGEFFIHSTGHGVGLEVHELPWIRPNVDSTIEENMTITIEPGIYVEKKYGIRIEDSLWITSRKSSNKKSETIDHFDPFNFHNFDKGLIVI</sequence>
<comment type="similarity">
    <text evidence="3">Belongs to the peptidase M24B family.</text>
</comment>
<evidence type="ECO:0000313" key="6">
    <source>
        <dbReference type="EMBL" id="VFJ15040.1"/>
    </source>
</evidence>
<dbReference type="Gene3D" id="3.90.230.10">
    <property type="entry name" value="Creatinase/methionine aminopeptidase superfamily"/>
    <property type="match status" value="1"/>
</dbReference>
<dbReference type="EC" id="3.4.-.-" evidence="6"/>
<dbReference type="Pfam" id="PF01321">
    <property type="entry name" value="Creatinase_N"/>
    <property type="match status" value="1"/>
</dbReference>
<protein>
    <submittedName>
        <fullName evidence="6">Putative peptidase</fullName>
        <ecNumber evidence="6">3.4.-.-</ecNumber>
    </submittedName>
</protein>
<name>A0A484IFV6_9ARCH</name>
<dbReference type="PANTHER" id="PTHR46112">
    <property type="entry name" value="AMINOPEPTIDASE"/>
    <property type="match status" value="1"/>
</dbReference>
<dbReference type="PANTHER" id="PTHR46112:SF9">
    <property type="entry name" value="XAA-PRO AMINOPEPTIDASE"/>
    <property type="match status" value="1"/>
</dbReference>
<dbReference type="GeneID" id="39421860"/>
<dbReference type="Pfam" id="PF00557">
    <property type="entry name" value="Peptidase_M24"/>
    <property type="match status" value="1"/>
</dbReference>
<accession>A0A484IFV6</accession>
<evidence type="ECO:0000256" key="3">
    <source>
        <dbReference type="RuleBase" id="RU000590"/>
    </source>
</evidence>
<dbReference type="RefSeq" id="WP_134485070.1">
    <property type="nucleotide sequence ID" value="NZ_LR216287.1"/>
</dbReference>
<dbReference type="AlphaFoldDB" id="A0A484IFV6"/>
<organism evidence="6 7">
    <name type="scientific">Candidatus Nitrosocosmicus franklandianus</name>
    <dbReference type="NCBI Taxonomy" id="1798806"/>
    <lineage>
        <taxon>Archaea</taxon>
        <taxon>Nitrososphaerota</taxon>
        <taxon>Nitrososphaeria</taxon>
        <taxon>Nitrososphaerales</taxon>
        <taxon>Nitrososphaeraceae</taxon>
        <taxon>Candidatus Nitrosocosmicus</taxon>
    </lineage>
</organism>
<keyword evidence="2 6" id="KW-0378">Hydrolase</keyword>
<dbReference type="Gene3D" id="3.40.350.10">
    <property type="entry name" value="Creatinase/prolidase N-terminal domain"/>
    <property type="match status" value="1"/>
</dbReference>
<dbReference type="KEGG" id="nfn:NFRAN_2717"/>
<dbReference type="GO" id="GO:0046872">
    <property type="term" value="F:metal ion binding"/>
    <property type="evidence" value="ECO:0007669"/>
    <property type="project" value="UniProtKB-KW"/>
</dbReference>
<dbReference type="InterPro" id="IPR050659">
    <property type="entry name" value="Peptidase_M24B"/>
</dbReference>
<dbReference type="SUPFAM" id="SSF55920">
    <property type="entry name" value="Creatinase/aminopeptidase"/>
    <property type="match status" value="1"/>
</dbReference>
<keyword evidence="1 3" id="KW-0479">Metal-binding</keyword>